<dbReference type="Gene3D" id="3.10.129.10">
    <property type="entry name" value="Hotdog Thioesterase"/>
    <property type="match status" value="1"/>
</dbReference>
<reference evidence="3 4" key="1">
    <citation type="submission" date="2017-04" db="EMBL/GenBank/DDBJ databases">
        <authorList>
            <person name="Afonso C.L."/>
            <person name="Miller P.J."/>
            <person name="Scott M.A."/>
            <person name="Spackman E."/>
            <person name="Goraichik I."/>
            <person name="Dimitrov K.M."/>
            <person name="Suarez D.L."/>
            <person name="Swayne D.E."/>
        </authorList>
    </citation>
    <scope>NUCLEOTIDE SEQUENCE [LARGE SCALE GENOMIC DNA]</scope>
    <source>
        <strain evidence="3 4">B5P</strain>
    </source>
</reference>
<accession>A0A1X7PRQ2</accession>
<dbReference type="GO" id="GO:0004300">
    <property type="term" value="F:enoyl-CoA hydratase activity"/>
    <property type="evidence" value="ECO:0007669"/>
    <property type="project" value="TreeGrafter"/>
</dbReference>
<proteinExistence type="predicted"/>
<dbReference type="AlphaFoldDB" id="A0A1X7PRQ2"/>
<dbReference type="SUPFAM" id="SSF54637">
    <property type="entry name" value="Thioesterase/thiol ester dehydrase-isomerase"/>
    <property type="match status" value="2"/>
</dbReference>
<name>A0A1X7PRQ2_9HYPH</name>
<dbReference type="Proteomes" id="UP000193083">
    <property type="component" value="Unassembled WGS sequence"/>
</dbReference>
<protein>
    <submittedName>
        <fullName evidence="3">Acyl dehydratase</fullName>
    </submittedName>
</protein>
<dbReference type="OrthoDB" id="5522043at2"/>
<feature type="domain" description="MaoC-like" evidence="1">
    <location>
        <begin position="163"/>
        <end position="274"/>
    </location>
</feature>
<evidence type="ECO:0000313" key="3">
    <source>
        <dbReference type="EMBL" id="SMH54665.1"/>
    </source>
</evidence>
<evidence type="ECO:0000259" key="2">
    <source>
        <dbReference type="Pfam" id="PF22622"/>
    </source>
</evidence>
<dbReference type="EMBL" id="FXBL01000004">
    <property type="protein sequence ID" value="SMH54665.1"/>
    <property type="molecule type" value="Genomic_DNA"/>
</dbReference>
<gene>
    <name evidence="3" type="ORF">SAMN02982922_5147</name>
</gene>
<organism evidence="3 4">
    <name type="scientific">Mesorhizobium australicum</name>
    <dbReference type="NCBI Taxonomy" id="536018"/>
    <lineage>
        <taxon>Bacteria</taxon>
        <taxon>Pseudomonadati</taxon>
        <taxon>Pseudomonadota</taxon>
        <taxon>Alphaproteobacteria</taxon>
        <taxon>Hyphomicrobiales</taxon>
        <taxon>Phyllobacteriaceae</taxon>
        <taxon>Mesorhizobium</taxon>
    </lineage>
</organism>
<keyword evidence="4" id="KW-1185">Reference proteome</keyword>
<dbReference type="Pfam" id="PF22622">
    <property type="entry name" value="MFE-2_hydrat-2_N"/>
    <property type="match status" value="1"/>
</dbReference>
<dbReference type="InterPro" id="IPR029069">
    <property type="entry name" value="HotDog_dom_sf"/>
</dbReference>
<evidence type="ECO:0000313" key="4">
    <source>
        <dbReference type="Proteomes" id="UP000193083"/>
    </source>
</evidence>
<dbReference type="GO" id="GO:0006635">
    <property type="term" value="P:fatty acid beta-oxidation"/>
    <property type="evidence" value="ECO:0007669"/>
    <property type="project" value="TreeGrafter"/>
</dbReference>
<feature type="domain" description="Peroxisomal multifunctional enzyme type 2-like N-terminal" evidence="2">
    <location>
        <begin position="19"/>
        <end position="146"/>
    </location>
</feature>
<sequence length="283" mass="31175">MVFDPDRLRNWDFGEQRQSYASRDAILYALGVGLPLLPGESGDLNFVVEDRLRVLPSFAVTLATPGMWPKIPELDIDWVKVLHMAHAARFEAPLPTQAEVVSRARITELYDRGADKGSVCILQRQVRDAKDGTVYCTIDQTVAMRGNGGFGGNPMPKVERPEPPSRAPDHVECVQTSPRAALIYRLSGDYNPLHADYDVARKAGYRQPILHGLASYGTVCAVVLRAFCDGDPARLKSLNLRFSGVVMPGDALDFSCWKDGSRILFEARVGDRTVMDQGVAEIG</sequence>
<dbReference type="Pfam" id="PF01575">
    <property type="entry name" value="MaoC_dehydratas"/>
    <property type="match status" value="1"/>
</dbReference>
<dbReference type="GO" id="GO:0003857">
    <property type="term" value="F:(3S)-3-hydroxyacyl-CoA dehydrogenase (NAD+) activity"/>
    <property type="evidence" value="ECO:0007669"/>
    <property type="project" value="TreeGrafter"/>
</dbReference>
<dbReference type="GO" id="GO:0044594">
    <property type="term" value="F:17-beta-hydroxysteroid dehydrogenase (NAD+) activity"/>
    <property type="evidence" value="ECO:0007669"/>
    <property type="project" value="TreeGrafter"/>
</dbReference>
<evidence type="ECO:0000259" key="1">
    <source>
        <dbReference type="Pfam" id="PF01575"/>
    </source>
</evidence>
<dbReference type="InterPro" id="IPR002539">
    <property type="entry name" value="MaoC-like_dom"/>
</dbReference>
<dbReference type="PANTHER" id="PTHR13078:SF56">
    <property type="entry name" value="PEROXISOMAL MULTIFUNCTIONAL ENZYME TYPE 2"/>
    <property type="match status" value="1"/>
</dbReference>
<dbReference type="RefSeq" id="WP_085466776.1">
    <property type="nucleotide sequence ID" value="NZ_FXBL01000004.1"/>
</dbReference>
<dbReference type="InterPro" id="IPR054357">
    <property type="entry name" value="MFE-2_N"/>
</dbReference>
<dbReference type="PANTHER" id="PTHR13078">
    <property type="entry name" value="PEROXISOMAL MULTIFUNCTIONAL ENZYME TYPE 2-RELATED"/>
    <property type="match status" value="1"/>
</dbReference>
<dbReference type="CDD" id="cd03448">
    <property type="entry name" value="HDE_HSD"/>
    <property type="match status" value="1"/>
</dbReference>